<feature type="region of interest" description="Disordered" evidence="7">
    <location>
        <begin position="1"/>
        <end position="24"/>
    </location>
</feature>
<proteinExistence type="predicted"/>
<dbReference type="Pfam" id="PF14372">
    <property type="entry name" value="hAT-like_RNase-H"/>
    <property type="match status" value="1"/>
</dbReference>
<sequence length="243" mass="28427">MDSIEGNEFFNARDTTHERPTLEEPESLDDIEAGNYTWKYDQAKIREVVSHMITVHELPFAFTEYEVFTLLMKSANPHYVKISRATTKDDCWKSYEVEKRRLNGLLKTVAILDPRNKMKLINFSFCVMYSEDEAPRQIRMVRNSLYELYKEYVDEYATANVNTTMESDVQESGVINTCTTSRIGKGKVLTGRSKFERCIRSVDRIHNVKSELDIYLGEGMFICKEECIDFDALEWWKANNLKF</sequence>
<keyword evidence="4" id="KW-0862">Zinc</keyword>
<evidence type="ECO:0000256" key="2">
    <source>
        <dbReference type="ARBA" id="ARBA00022723"/>
    </source>
</evidence>
<dbReference type="InterPro" id="IPR025525">
    <property type="entry name" value="hAT-like_transposase_RNase-H"/>
</dbReference>
<comment type="subcellular location">
    <subcellularLocation>
        <location evidence="1">Nucleus</location>
    </subcellularLocation>
</comment>
<evidence type="ECO:0000256" key="1">
    <source>
        <dbReference type="ARBA" id="ARBA00004123"/>
    </source>
</evidence>
<feature type="domain" description="hAT-like transposase RNase-H fold" evidence="8">
    <location>
        <begin position="100"/>
        <end position="152"/>
    </location>
</feature>
<organism evidence="9 10">
    <name type="scientific">Hibiscus sabdariffa</name>
    <name type="common">roselle</name>
    <dbReference type="NCBI Taxonomy" id="183260"/>
    <lineage>
        <taxon>Eukaryota</taxon>
        <taxon>Viridiplantae</taxon>
        <taxon>Streptophyta</taxon>
        <taxon>Embryophyta</taxon>
        <taxon>Tracheophyta</taxon>
        <taxon>Spermatophyta</taxon>
        <taxon>Magnoliopsida</taxon>
        <taxon>eudicotyledons</taxon>
        <taxon>Gunneridae</taxon>
        <taxon>Pentapetalae</taxon>
        <taxon>rosids</taxon>
        <taxon>malvids</taxon>
        <taxon>Malvales</taxon>
        <taxon>Malvaceae</taxon>
        <taxon>Malvoideae</taxon>
        <taxon>Hibiscus</taxon>
    </lineage>
</organism>
<keyword evidence="3" id="KW-0863">Zinc-finger</keyword>
<comment type="caution">
    <text evidence="9">The sequence shown here is derived from an EMBL/GenBank/DDBJ whole genome shotgun (WGS) entry which is preliminary data.</text>
</comment>
<accession>A0ABR2NR86</accession>
<dbReference type="PANTHER" id="PTHR46481:SF10">
    <property type="entry name" value="ZINC FINGER BED DOMAIN-CONTAINING PROTEIN 39"/>
    <property type="match status" value="1"/>
</dbReference>
<keyword evidence="6" id="KW-0539">Nucleus</keyword>
<keyword evidence="2" id="KW-0479">Metal-binding</keyword>
<dbReference type="EMBL" id="JBBPBN010000112">
    <property type="protein sequence ID" value="KAK8978480.1"/>
    <property type="molecule type" value="Genomic_DNA"/>
</dbReference>
<keyword evidence="5" id="KW-0238">DNA-binding</keyword>
<protein>
    <recommendedName>
        <fullName evidence="8">hAT-like transposase RNase-H fold domain-containing protein</fullName>
    </recommendedName>
</protein>
<gene>
    <name evidence="9" type="ORF">V6N11_008790</name>
</gene>
<evidence type="ECO:0000256" key="3">
    <source>
        <dbReference type="ARBA" id="ARBA00022771"/>
    </source>
</evidence>
<evidence type="ECO:0000256" key="6">
    <source>
        <dbReference type="ARBA" id="ARBA00023242"/>
    </source>
</evidence>
<evidence type="ECO:0000256" key="4">
    <source>
        <dbReference type="ARBA" id="ARBA00022833"/>
    </source>
</evidence>
<evidence type="ECO:0000313" key="9">
    <source>
        <dbReference type="EMBL" id="KAK8978480.1"/>
    </source>
</evidence>
<evidence type="ECO:0000256" key="5">
    <source>
        <dbReference type="ARBA" id="ARBA00023125"/>
    </source>
</evidence>
<dbReference type="SUPFAM" id="SSF53098">
    <property type="entry name" value="Ribonuclease H-like"/>
    <property type="match status" value="1"/>
</dbReference>
<dbReference type="InterPro" id="IPR012337">
    <property type="entry name" value="RNaseH-like_sf"/>
</dbReference>
<dbReference type="PANTHER" id="PTHR46481">
    <property type="entry name" value="ZINC FINGER BED DOMAIN-CONTAINING PROTEIN 4"/>
    <property type="match status" value="1"/>
</dbReference>
<keyword evidence="10" id="KW-1185">Reference proteome</keyword>
<evidence type="ECO:0000259" key="8">
    <source>
        <dbReference type="Pfam" id="PF14372"/>
    </source>
</evidence>
<name>A0ABR2NR86_9ROSI</name>
<dbReference type="Proteomes" id="UP001396334">
    <property type="component" value="Unassembled WGS sequence"/>
</dbReference>
<evidence type="ECO:0000256" key="7">
    <source>
        <dbReference type="SAM" id="MobiDB-lite"/>
    </source>
</evidence>
<evidence type="ECO:0000313" key="10">
    <source>
        <dbReference type="Proteomes" id="UP001396334"/>
    </source>
</evidence>
<dbReference type="InterPro" id="IPR052035">
    <property type="entry name" value="ZnF_BED_domain_contain"/>
</dbReference>
<reference evidence="9 10" key="1">
    <citation type="journal article" date="2024" name="G3 (Bethesda)">
        <title>Genome assembly of Hibiscus sabdariffa L. provides insights into metabolisms of medicinal natural products.</title>
        <authorList>
            <person name="Kim T."/>
        </authorList>
    </citation>
    <scope>NUCLEOTIDE SEQUENCE [LARGE SCALE GENOMIC DNA]</scope>
    <source>
        <strain evidence="9">TK-2024</strain>
        <tissue evidence="9">Old leaves</tissue>
    </source>
</reference>